<evidence type="ECO:0000313" key="2">
    <source>
        <dbReference type="Proteomes" id="UP000242869"/>
    </source>
</evidence>
<sequence>MHTYHLMGILISKRHACANTVQDILTKHGCIIRVRLGLHDGVGDACTEEGLVILQLAGEIAEINTMRDELNAVTGVTAEVLKLEAKQS</sequence>
<dbReference type="AlphaFoldDB" id="A0A1I5D860"/>
<dbReference type="Proteomes" id="UP000242869">
    <property type="component" value="Unassembled WGS sequence"/>
</dbReference>
<protein>
    <recommendedName>
        <fullName evidence="3">Iron-only hydrogenase system regulator</fullName>
    </recommendedName>
</protein>
<organism evidence="1 2">
    <name type="scientific">Formivibrio citricus</name>
    <dbReference type="NCBI Taxonomy" id="83765"/>
    <lineage>
        <taxon>Bacteria</taxon>
        <taxon>Pseudomonadati</taxon>
        <taxon>Pseudomonadota</taxon>
        <taxon>Betaproteobacteria</taxon>
        <taxon>Neisseriales</taxon>
        <taxon>Chitinibacteraceae</taxon>
        <taxon>Formivibrio</taxon>
    </lineage>
</organism>
<proteinExistence type="predicted"/>
<dbReference type="EMBL" id="FOVE01000023">
    <property type="protein sequence ID" value="SFN95296.1"/>
    <property type="molecule type" value="Genomic_DNA"/>
</dbReference>
<keyword evidence="2" id="KW-1185">Reference proteome</keyword>
<reference evidence="2" key="1">
    <citation type="submission" date="2016-10" db="EMBL/GenBank/DDBJ databases">
        <authorList>
            <person name="Varghese N."/>
            <person name="Submissions S."/>
        </authorList>
    </citation>
    <scope>NUCLEOTIDE SEQUENCE [LARGE SCALE GENOMIC DNA]</scope>
    <source>
        <strain evidence="2">DSM 6150</strain>
    </source>
</reference>
<accession>A0A1I5D860</accession>
<evidence type="ECO:0008006" key="3">
    <source>
        <dbReference type="Google" id="ProtNLM"/>
    </source>
</evidence>
<dbReference type="STRING" id="83765.SAMN05660284_02600"/>
<gene>
    <name evidence="1" type="ORF">SAMN05660284_02600</name>
</gene>
<dbReference type="InterPro" id="IPR045865">
    <property type="entry name" value="ACT-like_dom_sf"/>
</dbReference>
<dbReference type="OrthoDB" id="1121298at2"/>
<evidence type="ECO:0000313" key="1">
    <source>
        <dbReference type="EMBL" id="SFN95296.1"/>
    </source>
</evidence>
<name>A0A1I5D860_9NEIS</name>
<dbReference type="Gene3D" id="3.30.70.1150">
    <property type="entry name" value="ACT-like. Chain A, domain 2"/>
    <property type="match status" value="1"/>
</dbReference>
<dbReference type="RefSeq" id="WP_091197529.1">
    <property type="nucleotide sequence ID" value="NZ_FOVE01000023.1"/>
</dbReference>
<dbReference type="SUPFAM" id="SSF55021">
    <property type="entry name" value="ACT-like"/>
    <property type="match status" value="1"/>
</dbReference>
<dbReference type="InterPro" id="IPR027271">
    <property type="entry name" value="Acetolactate_synth/TF_NikR_C"/>
</dbReference>